<evidence type="ECO:0000313" key="1">
    <source>
        <dbReference type="EMBL" id="TRM63686.1"/>
    </source>
</evidence>
<organism evidence="1 2">
    <name type="scientific">Schizophyllum amplum</name>
    <dbReference type="NCBI Taxonomy" id="97359"/>
    <lineage>
        <taxon>Eukaryota</taxon>
        <taxon>Fungi</taxon>
        <taxon>Dikarya</taxon>
        <taxon>Basidiomycota</taxon>
        <taxon>Agaricomycotina</taxon>
        <taxon>Agaricomycetes</taxon>
        <taxon>Agaricomycetidae</taxon>
        <taxon>Agaricales</taxon>
        <taxon>Schizophyllaceae</taxon>
        <taxon>Schizophyllum</taxon>
    </lineage>
</organism>
<accession>A0A550CG76</accession>
<proteinExistence type="predicted"/>
<name>A0A550CG76_9AGAR</name>
<dbReference type="AlphaFoldDB" id="A0A550CG76"/>
<comment type="caution">
    <text evidence="1">The sequence shown here is derived from an EMBL/GenBank/DDBJ whole genome shotgun (WGS) entry which is preliminary data.</text>
</comment>
<dbReference type="PANTHER" id="PTHR38846">
    <property type="entry name" value="C3H1-TYPE DOMAIN-CONTAINING PROTEIN"/>
    <property type="match status" value="1"/>
</dbReference>
<sequence length="142" mass="15448">MSGVDDIVSQFAALAVGAGWTEGSNRYNRERRSYIADATASGFRSNFGANEVDLKAWQRICTTVGVPNADSLGSIKECKKALKGIFVKIVDLVDAANAGRTVSKTFKSRGKLAGYTTSEEKIFPKKRAKSNPLLKHFLIVVF</sequence>
<evidence type="ECO:0000313" key="2">
    <source>
        <dbReference type="Proteomes" id="UP000320762"/>
    </source>
</evidence>
<reference evidence="1 2" key="1">
    <citation type="journal article" date="2019" name="New Phytol.">
        <title>Comparative genomics reveals unique wood-decay strategies and fruiting body development in the Schizophyllaceae.</title>
        <authorList>
            <person name="Almasi E."/>
            <person name="Sahu N."/>
            <person name="Krizsan K."/>
            <person name="Balint B."/>
            <person name="Kovacs G.M."/>
            <person name="Kiss B."/>
            <person name="Cseklye J."/>
            <person name="Drula E."/>
            <person name="Henrissat B."/>
            <person name="Nagy I."/>
            <person name="Chovatia M."/>
            <person name="Adam C."/>
            <person name="LaButti K."/>
            <person name="Lipzen A."/>
            <person name="Riley R."/>
            <person name="Grigoriev I.V."/>
            <person name="Nagy L.G."/>
        </authorList>
    </citation>
    <scope>NUCLEOTIDE SEQUENCE [LARGE SCALE GENOMIC DNA]</scope>
    <source>
        <strain evidence="1 2">NL-1724</strain>
    </source>
</reference>
<keyword evidence="2" id="KW-1185">Reference proteome</keyword>
<dbReference type="Proteomes" id="UP000320762">
    <property type="component" value="Unassembled WGS sequence"/>
</dbReference>
<gene>
    <name evidence="1" type="ORF">BD626DRAFT_548044</name>
</gene>
<protein>
    <submittedName>
        <fullName evidence="1">Uncharacterized protein</fullName>
    </submittedName>
</protein>
<dbReference type="PANTHER" id="PTHR38846:SF1">
    <property type="entry name" value="C3H1-TYPE DOMAIN-CONTAINING PROTEIN"/>
    <property type="match status" value="1"/>
</dbReference>
<dbReference type="EMBL" id="VDMD01000009">
    <property type="protein sequence ID" value="TRM63686.1"/>
    <property type="molecule type" value="Genomic_DNA"/>
</dbReference>
<dbReference type="OrthoDB" id="6105938at2759"/>